<evidence type="ECO:0000256" key="4">
    <source>
        <dbReference type="ARBA" id="ARBA00023242"/>
    </source>
</evidence>
<keyword evidence="2" id="KW-0238">DNA-binding</keyword>
<dbReference type="InterPro" id="IPR045012">
    <property type="entry name" value="NLP"/>
</dbReference>
<evidence type="ECO:0000259" key="7">
    <source>
        <dbReference type="PROSITE" id="PS51745"/>
    </source>
</evidence>
<dbReference type="OMA" id="NAIMDTE"/>
<keyword evidence="9" id="KW-1185">Reference proteome</keyword>
<evidence type="ECO:0000259" key="6">
    <source>
        <dbReference type="PROSITE" id="PS51519"/>
    </source>
</evidence>
<feature type="compositionally biased region" description="Polar residues" evidence="5">
    <location>
        <begin position="764"/>
        <end position="774"/>
    </location>
</feature>
<dbReference type="PANTHER" id="PTHR32002:SF44">
    <property type="entry name" value="PROTEIN NLP4"/>
    <property type="match status" value="1"/>
</dbReference>
<accession>A0A834ZX78</accession>
<dbReference type="Gene3D" id="3.10.20.90">
    <property type="entry name" value="Phosphatidylinositol 3-kinase Catalytic Subunit, Chain A, domain 1"/>
    <property type="match status" value="1"/>
</dbReference>
<reference evidence="8 9" key="1">
    <citation type="submission" date="2020-04" db="EMBL/GenBank/DDBJ databases">
        <title>Plant Genome Project.</title>
        <authorList>
            <person name="Zhang R.-G."/>
        </authorList>
    </citation>
    <scope>NUCLEOTIDE SEQUENCE [LARGE SCALE GENOMIC DNA]</scope>
    <source>
        <strain evidence="8">YNK0</strain>
        <tissue evidence="8">Leaf</tissue>
    </source>
</reference>
<dbReference type="AlphaFoldDB" id="A0A834ZX78"/>
<dbReference type="Pfam" id="PF22922">
    <property type="entry name" value="GAF_NLP"/>
    <property type="match status" value="2"/>
</dbReference>
<feature type="region of interest" description="Disordered" evidence="5">
    <location>
        <begin position="794"/>
        <end position="847"/>
    </location>
</feature>
<dbReference type="GO" id="GO:0003677">
    <property type="term" value="F:DNA binding"/>
    <property type="evidence" value="ECO:0007669"/>
    <property type="project" value="UniProtKB-KW"/>
</dbReference>
<keyword evidence="1" id="KW-0805">Transcription regulation</keyword>
<proteinExistence type="predicted"/>
<dbReference type="PANTHER" id="PTHR32002">
    <property type="entry name" value="PROTEIN NLP8"/>
    <property type="match status" value="1"/>
</dbReference>
<evidence type="ECO:0000256" key="3">
    <source>
        <dbReference type="ARBA" id="ARBA00023163"/>
    </source>
</evidence>
<protein>
    <submittedName>
        <fullName evidence="8">Uncharacterized protein</fullName>
    </submittedName>
</protein>
<dbReference type="Pfam" id="PF00564">
    <property type="entry name" value="PB1"/>
    <property type="match status" value="1"/>
</dbReference>
<dbReference type="InterPro" id="IPR034891">
    <property type="entry name" value="PB1_NLP"/>
</dbReference>
<dbReference type="InterPro" id="IPR003035">
    <property type="entry name" value="RWP-RK_dom"/>
</dbReference>
<dbReference type="SUPFAM" id="SSF54277">
    <property type="entry name" value="CAD &amp; PB1 domains"/>
    <property type="match status" value="1"/>
</dbReference>
<sequence>MEDGVFPPDTMLGTLSDTCMDFDLMDELLLGGCWLETTNGSELLQPGPSTSSALFDSSYFLPSSEINSGGFDPTLPQNNNQDERERFLFPDNPPQSLNQNTVEIAERADHTESYAVEGSELSRRRWIGPWANPGPASSVPERFRQALEYIKESTKDRDVLYQIWVPIKRGGKLVLTTNDQLFSLDPNCQRLECYRNISMKYQFPVEKDSKDSVGLPGRVFLGKVPEWTPDVRFFSSKEYPRIDYAWQYNVCGTLALPVFERGSRTCLGVVEVVMTKQKINYRSELESVCKALEAVDLRSSEVSSTQNVQVSDVSYQAALPEILEVLRSVCETHRLPLAQTWVPCIQQGKEGCQHSDENYAHCVSSVDSACYVTDPHFWDFQEACSQHHLLRGQGVVGRAFTTNQPCFSTDIIAFSKTDYPLSHYARMFGLCAAVAIRLRSIYTGTVDYILEFFLPVDCRDTEEQKQMLNSLSIVIQRVCQSLRVVTDKELEEEAVLPVSEVVVPSDGRPIKEDTKVEPTPSKVSSQGEQSSWVSHILEAQQKSKGVPVEFQKEEPSEEFKVTTHWDNPEVVLHHGEKLSEFRLHPLISDLKGVDCGGDSSSFGEHSFSSAGKTGEKRRTKTEKTISLQVLRQYFAGSLKDAAKSIGVCPTTLKRICRQHGITRWPSRKIKKVGHSLRKLQVVIDSVQGAEGAFQIGSFYENFPDLASPKFSGTSPLSNSKLSDHPKPLNIQPEGGLVSPRAAASKSHSSSYSHSSSSSLCCSSGIQQHPHTSNLADREEASMVEKPGGILKRVRSDAELHVSSQEEPRLLARSHSHKDLSEFHSHESLPPLPKSNGRPSRGRGTPRVKVTYGEEKIRFSMQHNWGFEDLQQEIARRFNIDDMSRIDLKYLDDDSEWVLLTCGADLEECMDIYKSSRSHTIKLSVHQASHLNLGSSLGSSGPS</sequence>
<dbReference type="Pfam" id="PF02042">
    <property type="entry name" value="RWP-RK"/>
    <property type="match status" value="1"/>
</dbReference>
<gene>
    <name evidence="8" type="ORF">HHK36_002828</name>
</gene>
<dbReference type="PROSITE" id="PS51519">
    <property type="entry name" value="RWP_RK"/>
    <property type="match status" value="1"/>
</dbReference>
<dbReference type="SMART" id="SM00666">
    <property type="entry name" value="PB1"/>
    <property type="match status" value="1"/>
</dbReference>
<evidence type="ECO:0000256" key="1">
    <source>
        <dbReference type="ARBA" id="ARBA00023015"/>
    </source>
</evidence>
<feature type="compositionally biased region" description="Basic and acidic residues" evidence="5">
    <location>
        <begin position="816"/>
        <end position="826"/>
    </location>
</feature>
<evidence type="ECO:0000313" key="8">
    <source>
        <dbReference type="EMBL" id="KAF8410302.1"/>
    </source>
</evidence>
<evidence type="ECO:0000313" key="9">
    <source>
        <dbReference type="Proteomes" id="UP000655225"/>
    </source>
</evidence>
<feature type="domain" description="PB1" evidence="7">
    <location>
        <begin position="844"/>
        <end position="927"/>
    </location>
</feature>
<name>A0A834ZX78_TETSI</name>
<dbReference type="InterPro" id="IPR053793">
    <property type="entry name" value="PB1-like"/>
</dbReference>
<keyword evidence="3" id="KW-0804">Transcription</keyword>
<dbReference type="Proteomes" id="UP000655225">
    <property type="component" value="Unassembled WGS sequence"/>
</dbReference>
<comment type="caution">
    <text evidence="8">The sequence shown here is derived from an EMBL/GenBank/DDBJ whole genome shotgun (WGS) entry which is preliminary data.</text>
</comment>
<feature type="region of interest" description="Disordered" evidence="5">
    <location>
        <begin position="713"/>
        <end position="779"/>
    </location>
</feature>
<dbReference type="InterPro" id="IPR055081">
    <property type="entry name" value="NLP1-9_GAF"/>
</dbReference>
<feature type="compositionally biased region" description="Basic and acidic residues" evidence="5">
    <location>
        <begin position="794"/>
        <end position="809"/>
    </location>
</feature>
<dbReference type="CDD" id="cd06407">
    <property type="entry name" value="PB1_NLP"/>
    <property type="match status" value="1"/>
</dbReference>
<feature type="region of interest" description="Disordered" evidence="5">
    <location>
        <begin position="508"/>
        <end position="528"/>
    </location>
</feature>
<dbReference type="GO" id="GO:0003700">
    <property type="term" value="F:DNA-binding transcription factor activity"/>
    <property type="evidence" value="ECO:0007669"/>
    <property type="project" value="InterPro"/>
</dbReference>
<feature type="domain" description="RWP-RK" evidence="6">
    <location>
        <begin position="611"/>
        <end position="692"/>
    </location>
</feature>
<organism evidence="8 9">
    <name type="scientific">Tetracentron sinense</name>
    <name type="common">Spur-leaf</name>
    <dbReference type="NCBI Taxonomy" id="13715"/>
    <lineage>
        <taxon>Eukaryota</taxon>
        <taxon>Viridiplantae</taxon>
        <taxon>Streptophyta</taxon>
        <taxon>Embryophyta</taxon>
        <taxon>Tracheophyta</taxon>
        <taxon>Spermatophyta</taxon>
        <taxon>Magnoliopsida</taxon>
        <taxon>Trochodendrales</taxon>
        <taxon>Trochodendraceae</taxon>
        <taxon>Tetracentron</taxon>
    </lineage>
</organism>
<dbReference type="PROSITE" id="PS51745">
    <property type="entry name" value="PB1"/>
    <property type="match status" value="1"/>
</dbReference>
<evidence type="ECO:0000256" key="5">
    <source>
        <dbReference type="SAM" id="MobiDB-lite"/>
    </source>
</evidence>
<dbReference type="OrthoDB" id="6270329at2759"/>
<dbReference type="InterPro" id="IPR000270">
    <property type="entry name" value="PB1_dom"/>
</dbReference>
<dbReference type="EMBL" id="JABCRI010000002">
    <property type="protein sequence ID" value="KAF8410302.1"/>
    <property type="molecule type" value="Genomic_DNA"/>
</dbReference>
<keyword evidence="4" id="KW-0539">Nucleus</keyword>
<dbReference type="FunFam" id="3.10.20.90:FF:000186">
    <property type="entry name" value="RWP-RK domain-containing protein"/>
    <property type="match status" value="1"/>
</dbReference>
<evidence type="ECO:0000256" key="2">
    <source>
        <dbReference type="ARBA" id="ARBA00023125"/>
    </source>
</evidence>
<feature type="compositionally biased region" description="Low complexity" evidence="5">
    <location>
        <begin position="744"/>
        <end position="763"/>
    </location>
</feature>